<gene>
    <name evidence="2" type="ORF">MJO55_05180</name>
</gene>
<proteinExistence type="predicted"/>
<dbReference type="GO" id="GO:0016757">
    <property type="term" value="F:glycosyltransferase activity"/>
    <property type="evidence" value="ECO:0007669"/>
    <property type="project" value="UniProtKB-KW"/>
</dbReference>
<dbReference type="Gene3D" id="1.25.40.10">
    <property type="entry name" value="Tetratricopeptide repeat domain"/>
    <property type="match status" value="1"/>
</dbReference>
<protein>
    <submittedName>
        <fullName evidence="2">Glycosyltransferase</fullName>
        <ecNumber evidence="2">2.4.-.-</ecNumber>
    </submittedName>
</protein>
<keyword evidence="2" id="KW-0808">Transferase</keyword>
<dbReference type="InterPro" id="IPR001173">
    <property type="entry name" value="Glyco_trans_2-like"/>
</dbReference>
<name>A0ABY3UH08_9MYCO</name>
<dbReference type="Pfam" id="PF00535">
    <property type="entry name" value="Glycos_transf_2"/>
    <property type="match status" value="1"/>
</dbReference>
<dbReference type="EMBL" id="CP092427">
    <property type="protein sequence ID" value="ULP37827.1"/>
    <property type="molecule type" value="Genomic_DNA"/>
</dbReference>
<keyword evidence="3" id="KW-1185">Reference proteome</keyword>
<reference evidence="2" key="1">
    <citation type="submission" date="2022-08" db="EMBL/GenBank/DDBJ databases">
        <title>Whole genome sequencing of non-tuberculosis mycobacteria type-strains.</title>
        <authorList>
            <person name="Igarashi Y."/>
            <person name="Osugi A."/>
            <person name="Mitarai S."/>
        </authorList>
    </citation>
    <scope>NUCLEOTIDE SEQUENCE</scope>
    <source>
        <strain evidence="2">JCM 16372</strain>
    </source>
</reference>
<keyword evidence="2" id="KW-0328">Glycosyltransferase</keyword>
<organism evidence="2 3">
    <name type="scientific">Mycolicibacterium rufum</name>
    <dbReference type="NCBI Taxonomy" id="318424"/>
    <lineage>
        <taxon>Bacteria</taxon>
        <taxon>Bacillati</taxon>
        <taxon>Actinomycetota</taxon>
        <taxon>Actinomycetes</taxon>
        <taxon>Mycobacteriales</taxon>
        <taxon>Mycobacteriaceae</taxon>
        <taxon>Mycolicibacterium</taxon>
    </lineage>
</organism>
<dbReference type="EC" id="2.4.-.-" evidence="2"/>
<dbReference type="Proteomes" id="UP001055159">
    <property type="component" value="Chromosome"/>
</dbReference>
<feature type="domain" description="Glycosyltransferase 2-like" evidence="1">
    <location>
        <begin position="16"/>
        <end position="101"/>
    </location>
</feature>
<dbReference type="SUPFAM" id="SSF81901">
    <property type="entry name" value="HCP-like"/>
    <property type="match status" value="1"/>
</dbReference>
<dbReference type="SUPFAM" id="SSF53448">
    <property type="entry name" value="Nucleotide-diphospho-sugar transferases"/>
    <property type="match status" value="1"/>
</dbReference>
<evidence type="ECO:0000313" key="3">
    <source>
        <dbReference type="Proteomes" id="UP001055159"/>
    </source>
</evidence>
<evidence type="ECO:0000259" key="1">
    <source>
        <dbReference type="Pfam" id="PF00535"/>
    </source>
</evidence>
<dbReference type="InterPro" id="IPR029044">
    <property type="entry name" value="Nucleotide-diphossugar_trans"/>
</dbReference>
<sequence>MTEATSVARPSICLNMIVRNEAHIVHEVLDSVAPYISSWVIVDTGSDDGTQDVIRNHMAALGIPGELHERPWRDFGHNRSEALELARGHGDYIWVMDADDLLVGVPDFRGLTADMYQLHYGPDVSYWRRQLFRDGLPWRYVGVLHEYADCDRPCVEERLDGDYYIESRRLGGRSLDPEKYKRDAEVLLAEVQRHPDDPRSVFYLAQSYYDYGDIASAHTWYTRRAEMGGYEEEVYYSLARIAESMLRLDYPWPEVQDAYLRAWEFRPSRAEPLYAIAHWYRTNQRFQLGYLFAERAAQIPVPQDDALFLGAEVYAWRARDEQAVCASWIGKSDETFALCRELLSRDDIGDDDRQRIAANRDCGARSLIDAAQAYPEDRIHALMSSPRDGDVTVTVVAGPEVAATERTLNSFLHCCTDISRVGRVLVVDVGLWPQDRQALLQRYPFLEVRQFAPGASMSEIREVIGSRFWLSLGMGWQFFAGDDYLTRLTSVLDAEPSVYQVGLNFGDADKLTGLVPPLDALRRGEGAGHYVLSDAAAIGPAMFDCSRWHGAETDLGTATLDEVLCVLQA</sequence>
<dbReference type="PANTHER" id="PTHR43630:SF2">
    <property type="entry name" value="GLYCOSYLTRANSFERASE"/>
    <property type="match status" value="1"/>
</dbReference>
<dbReference type="PANTHER" id="PTHR43630">
    <property type="entry name" value="POLY-BETA-1,6-N-ACETYL-D-GLUCOSAMINE SYNTHASE"/>
    <property type="match status" value="1"/>
</dbReference>
<dbReference type="Gene3D" id="3.90.550.10">
    <property type="entry name" value="Spore Coat Polysaccharide Biosynthesis Protein SpsA, Chain A"/>
    <property type="match status" value="1"/>
</dbReference>
<evidence type="ECO:0000313" key="2">
    <source>
        <dbReference type="EMBL" id="ULP37827.1"/>
    </source>
</evidence>
<dbReference type="InterPro" id="IPR011990">
    <property type="entry name" value="TPR-like_helical_dom_sf"/>
</dbReference>
<dbReference type="RefSeq" id="WP_043405677.1">
    <property type="nucleotide sequence ID" value="NZ_CP092427.2"/>
</dbReference>
<accession>A0ABY3UH08</accession>